<accession>A0ABW2SC25</accession>
<keyword evidence="3" id="KW-1185">Reference proteome</keyword>
<proteinExistence type="predicted"/>
<evidence type="ECO:0000259" key="1">
    <source>
        <dbReference type="Pfam" id="PF13302"/>
    </source>
</evidence>
<keyword evidence="2" id="KW-0012">Acyltransferase</keyword>
<evidence type="ECO:0000313" key="3">
    <source>
        <dbReference type="Proteomes" id="UP001596457"/>
    </source>
</evidence>
<dbReference type="EMBL" id="JBHTBZ010000022">
    <property type="protein sequence ID" value="MFC7460831.1"/>
    <property type="molecule type" value="Genomic_DNA"/>
</dbReference>
<dbReference type="Pfam" id="PF13302">
    <property type="entry name" value="Acetyltransf_3"/>
    <property type="match status" value="1"/>
</dbReference>
<keyword evidence="2" id="KW-0808">Transferase</keyword>
<protein>
    <submittedName>
        <fullName evidence="2">GNAT family N-acetyltransferase</fullName>
        <ecNumber evidence="2">2.3.-.-</ecNumber>
    </submittedName>
</protein>
<organism evidence="2 3">
    <name type="scientific">Hydrogenophaga defluvii</name>
    <dbReference type="NCBI Taxonomy" id="249410"/>
    <lineage>
        <taxon>Bacteria</taxon>
        <taxon>Pseudomonadati</taxon>
        <taxon>Pseudomonadota</taxon>
        <taxon>Betaproteobacteria</taxon>
        <taxon>Burkholderiales</taxon>
        <taxon>Comamonadaceae</taxon>
        <taxon>Hydrogenophaga</taxon>
    </lineage>
</organism>
<dbReference type="Proteomes" id="UP001596457">
    <property type="component" value="Unassembled WGS sequence"/>
</dbReference>
<evidence type="ECO:0000313" key="2">
    <source>
        <dbReference type="EMBL" id="MFC7460831.1"/>
    </source>
</evidence>
<feature type="domain" description="N-acetyltransferase" evidence="1">
    <location>
        <begin position="12"/>
        <end position="100"/>
    </location>
</feature>
<dbReference type="InterPro" id="IPR016181">
    <property type="entry name" value="Acyl_CoA_acyltransferase"/>
</dbReference>
<reference evidence="3" key="1">
    <citation type="journal article" date="2019" name="Int. J. Syst. Evol. Microbiol.">
        <title>The Global Catalogue of Microorganisms (GCM) 10K type strain sequencing project: providing services to taxonomists for standard genome sequencing and annotation.</title>
        <authorList>
            <consortium name="The Broad Institute Genomics Platform"/>
            <consortium name="The Broad Institute Genome Sequencing Center for Infectious Disease"/>
            <person name="Wu L."/>
            <person name="Ma J."/>
        </authorList>
    </citation>
    <scope>NUCLEOTIDE SEQUENCE [LARGE SCALE GENOMIC DNA]</scope>
    <source>
        <strain evidence="3">CCUG 53903</strain>
    </source>
</reference>
<dbReference type="GO" id="GO:0016746">
    <property type="term" value="F:acyltransferase activity"/>
    <property type="evidence" value="ECO:0007669"/>
    <property type="project" value="UniProtKB-KW"/>
</dbReference>
<gene>
    <name evidence="2" type="ORF">ACFQU0_10375</name>
</gene>
<dbReference type="SUPFAM" id="SSF55729">
    <property type="entry name" value="Acyl-CoA N-acyltransferases (Nat)"/>
    <property type="match status" value="1"/>
</dbReference>
<dbReference type="RefSeq" id="WP_382200456.1">
    <property type="nucleotide sequence ID" value="NZ_JBHTBZ010000022.1"/>
</dbReference>
<dbReference type="InterPro" id="IPR000182">
    <property type="entry name" value="GNAT_dom"/>
</dbReference>
<comment type="caution">
    <text evidence="2">The sequence shown here is derived from an EMBL/GenBank/DDBJ whole genome shotgun (WGS) entry which is preliminary data.</text>
</comment>
<dbReference type="Gene3D" id="3.40.630.30">
    <property type="match status" value="1"/>
</dbReference>
<name>A0ABW2SC25_9BURK</name>
<sequence length="107" mass="11985">MSHFPELETRNLLLREIADTDAEDLLSIHGDAQHMRWFGSDPLTDIEGARRLIQMFAKWREEPASGTRWGIQLKSVPGLMGTCGLFRWNCPCARGYRSGQGHVTGGA</sequence>
<dbReference type="EC" id="2.3.-.-" evidence="2"/>